<dbReference type="Proteomes" id="UP000240258">
    <property type="component" value="Chromosome"/>
</dbReference>
<organism evidence="2 3">
    <name type="scientific">Fusobacterium mortiferum ATCC 9817</name>
    <dbReference type="NCBI Taxonomy" id="469616"/>
    <lineage>
        <taxon>Bacteria</taxon>
        <taxon>Fusobacteriati</taxon>
        <taxon>Fusobacteriota</taxon>
        <taxon>Fusobacteriia</taxon>
        <taxon>Fusobacteriales</taxon>
        <taxon>Fusobacteriaceae</taxon>
        <taxon>Fusobacterium</taxon>
    </lineage>
</organism>
<proteinExistence type="predicted"/>
<feature type="domain" description="KTSC" evidence="1">
    <location>
        <begin position="9"/>
        <end position="62"/>
    </location>
</feature>
<evidence type="ECO:0000259" key="1">
    <source>
        <dbReference type="Pfam" id="PF13619"/>
    </source>
</evidence>
<protein>
    <submittedName>
        <fullName evidence="2">KTSC domain-containing protein</fullName>
    </submittedName>
</protein>
<keyword evidence="3" id="KW-1185">Reference proteome</keyword>
<dbReference type="InterPro" id="IPR025309">
    <property type="entry name" value="KTSC_dom"/>
</dbReference>
<reference evidence="3" key="1">
    <citation type="journal article" date="2018" name="MSphere">
        <title>Fusobacterium Genomics Using MinION and Illumina Sequencing Enables Genome Completion and Correction.</title>
        <authorList>
            <person name="Todd S.M."/>
            <person name="Settlage R.E."/>
            <person name="Lahmers K.K."/>
            <person name="Slade D.J."/>
        </authorList>
    </citation>
    <scope>NUCLEOTIDE SEQUENCE [LARGE SCALE GENOMIC DNA]</scope>
    <source>
        <strain evidence="3">ATCC 9817</strain>
    </source>
</reference>
<dbReference type="GeneID" id="62763830"/>
<evidence type="ECO:0000313" key="3">
    <source>
        <dbReference type="Proteomes" id="UP000240258"/>
    </source>
</evidence>
<accession>A0ABM6TY95</accession>
<gene>
    <name evidence="2" type="ORF">C4N19_09830</name>
</gene>
<name>A0ABM6TY95_FUSMR</name>
<dbReference type="Pfam" id="PF13619">
    <property type="entry name" value="KTSC"/>
    <property type="match status" value="1"/>
</dbReference>
<evidence type="ECO:0000313" key="2">
    <source>
        <dbReference type="EMBL" id="AVQ19373.1"/>
    </source>
</evidence>
<dbReference type="RefSeq" id="WP_005885383.1">
    <property type="nucleotide sequence ID" value="NZ_CP028102.1"/>
</dbReference>
<sequence length="92" mass="10962">MILRKDNLDSSQIKDIEYNTENQTMIVRFQDRVLKSGIVRKGKRYLYKNVPQEIYEIIISAKTNPEFEFSHGKCFHKLVKIHEELFPCTKLD</sequence>
<dbReference type="EMBL" id="CP028102">
    <property type="protein sequence ID" value="AVQ19373.1"/>
    <property type="molecule type" value="Genomic_DNA"/>
</dbReference>